<dbReference type="Gene3D" id="2.60.120.10">
    <property type="entry name" value="Jelly Rolls"/>
    <property type="match status" value="1"/>
</dbReference>
<dbReference type="InterPro" id="IPR027565">
    <property type="entry name" value="Cupin_WbuC"/>
</dbReference>
<dbReference type="InterPro" id="IPR014710">
    <property type="entry name" value="RmlC-like_jellyroll"/>
</dbReference>
<sequence length="160" mass="17655">MKQIDRHQLAVLAASAAASPRLRANYNLHPELADPIQRLAIAMEPGTYVRPHRHPHTWELLFPLQGRFLVLHFDEAGVVIDRAILGEESAILETPAGTWHAVLSLDVGGVIFEVKHGPYMPIAPEDYTTWSPAEGEAGVAELMRWYATAQIGDRYLGVAA</sequence>
<comment type="caution">
    <text evidence="2">The sequence shown here is derived from an EMBL/GenBank/DDBJ whole genome shotgun (WGS) entry which is preliminary data.</text>
</comment>
<dbReference type="Pfam" id="PF19480">
    <property type="entry name" value="DUF6016"/>
    <property type="match status" value="1"/>
</dbReference>
<name>A0ABQ2P6S9_9NEIS</name>
<gene>
    <name evidence="2" type="ORF">GCM10010970_08800</name>
</gene>
<dbReference type="Proteomes" id="UP000637267">
    <property type="component" value="Unassembled WGS sequence"/>
</dbReference>
<evidence type="ECO:0000259" key="1">
    <source>
        <dbReference type="Pfam" id="PF19480"/>
    </source>
</evidence>
<dbReference type="SUPFAM" id="SSF51182">
    <property type="entry name" value="RmlC-like cupins"/>
    <property type="match status" value="1"/>
</dbReference>
<reference evidence="3" key="1">
    <citation type="journal article" date="2019" name="Int. J. Syst. Evol. Microbiol.">
        <title>The Global Catalogue of Microorganisms (GCM) 10K type strain sequencing project: providing services to taxonomists for standard genome sequencing and annotation.</title>
        <authorList>
            <consortium name="The Broad Institute Genomics Platform"/>
            <consortium name="The Broad Institute Genome Sequencing Center for Infectious Disease"/>
            <person name="Wu L."/>
            <person name="Ma J."/>
        </authorList>
    </citation>
    <scope>NUCLEOTIDE SEQUENCE [LARGE SCALE GENOMIC DNA]</scope>
    <source>
        <strain evidence="3">CGMCC 1.8859</strain>
    </source>
</reference>
<dbReference type="InterPro" id="IPR011051">
    <property type="entry name" value="RmlC_Cupin_sf"/>
</dbReference>
<evidence type="ECO:0000313" key="2">
    <source>
        <dbReference type="EMBL" id="GGP19072.1"/>
    </source>
</evidence>
<organism evidence="2 3">
    <name type="scientific">Silvimonas iriomotensis</name>
    <dbReference type="NCBI Taxonomy" id="449662"/>
    <lineage>
        <taxon>Bacteria</taxon>
        <taxon>Pseudomonadati</taxon>
        <taxon>Pseudomonadota</taxon>
        <taxon>Betaproteobacteria</taxon>
        <taxon>Neisseriales</taxon>
        <taxon>Chitinibacteraceae</taxon>
        <taxon>Silvimonas</taxon>
    </lineage>
</organism>
<accession>A0ABQ2P6S9</accession>
<dbReference type="NCBIfam" id="TIGR04366">
    <property type="entry name" value="cupin_WbuC"/>
    <property type="match status" value="1"/>
</dbReference>
<dbReference type="InterPro" id="IPR046058">
    <property type="entry name" value="WbuC_cupin"/>
</dbReference>
<evidence type="ECO:0000313" key="3">
    <source>
        <dbReference type="Proteomes" id="UP000637267"/>
    </source>
</evidence>
<dbReference type="CDD" id="cd07005">
    <property type="entry name" value="cupin_WbuC-like"/>
    <property type="match status" value="1"/>
</dbReference>
<protein>
    <recommendedName>
        <fullName evidence="1">Cupin fold metalloprotein WbuC cupin domain-containing protein</fullName>
    </recommendedName>
</protein>
<dbReference type="RefSeq" id="WP_188702713.1">
    <property type="nucleotide sequence ID" value="NZ_BMLX01000001.1"/>
</dbReference>
<keyword evidence="3" id="KW-1185">Reference proteome</keyword>
<dbReference type="EMBL" id="BMLX01000001">
    <property type="protein sequence ID" value="GGP19072.1"/>
    <property type="molecule type" value="Genomic_DNA"/>
</dbReference>
<proteinExistence type="predicted"/>
<feature type="domain" description="Cupin fold metalloprotein WbuC cupin" evidence="1">
    <location>
        <begin position="4"/>
        <end position="85"/>
    </location>
</feature>